<dbReference type="PANTHER" id="PTHR31376:SF1">
    <property type="entry name" value="PURINE PERMEASE 2"/>
    <property type="match status" value="1"/>
</dbReference>
<evidence type="ECO:0000256" key="2">
    <source>
        <dbReference type="ARBA" id="ARBA00006213"/>
    </source>
</evidence>
<feature type="transmembrane region" description="Helical" evidence="7">
    <location>
        <begin position="87"/>
        <end position="105"/>
    </location>
</feature>
<accession>A0AAN9ELF8</accession>
<evidence type="ECO:0000256" key="1">
    <source>
        <dbReference type="ARBA" id="ARBA00004141"/>
    </source>
</evidence>
<gene>
    <name evidence="8" type="ORF">RIF29_25060</name>
</gene>
<dbReference type="Pfam" id="PF16913">
    <property type="entry name" value="PUNUT"/>
    <property type="match status" value="1"/>
</dbReference>
<evidence type="ECO:0000256" key="5">
    <source>
        <dbReference type="ARBA" id="ARBA00022989"/>
    </source>
</evidence>
<dbReference type="PANTHER" id="PTHR31376">
    <property type="entry name" value="OS09G0467300 PROTEIN-RELATED"/>
    <property type="match status" value="1"/>
</dbReference>
<dbReference type="GO" id="GO:0016020">
    <property type="term" value="C:membrane"/>
    <property type="evidence" value="ECO:0007669"/>
    <property type="project" value="UniProtKB-SubCell"/>
</dbReference>
<protein>
    <submittedName>
        <fullName evidence="8">Uncharacterized protein</fullName>
    </submittedName>
</protein>
<keyword evidence="6 7" id="KW-0472">Membrane</keyword>
<evidence type="ECO:0000313" key="9">
    <source>
        <dbReference type="Proteomes" id="UP001372338"/>
    </source>
</evidence>
<evidence type="ECO:0000313" key="8">
    <source>
        <dbReference type="EMBL" id="KAK7259452.1"/>
    </source>
</evidence>
<sequence length="131" mass="14526">MLLPLSISYIGCHRAATAQTTKTKMVLMELPLFLCFAVIGLIIGANTVFYVYSSSRLPISTSSLILASQLAFNVVFSFFLVKQKFRAYSVNAVFLLTLVAVVLSLRSNAPYNTKPQVLLTVPHKPKKKKKK</sequence>
<reference evidence="8 9" key="1">
    <citation type="submission" date="2024-01" db="EMBL/GenBank/DDBJ databases">
        <title>The genomes of 5 underutilized Papilionoideae crops provide insights into root nodulation and disease resistanc.</title>
        <authorList>
            <person name="Yuan L."/>
        </authorList>
    </citation>
    <scope>NUCLEOTIDE SEQUENCE [LARGE SCALE GENOMIC DNA]</scope>
    <source>
        <strain evidence="8">ZHUSHIDOU_FW_LH</strain>
        <tissue evidence="8">Leaf</tissue>
    </source>
</reference>
<proteinExistence type="inferred from homology"/>
<evidence type="ECO:0000256" key="6">
    <source>
        <dbReference type="ARBA" id="ARBA00023136"/>
    </source>
</evidence>
<comment type="caution">
    <text evidence="8">The sequence shown here is derived from an EMBL/GenBank/DDBJ whole genome shotgun (WGS) entry which is preliminary data.</text>
</comment>
<feature type="transmembrane region" description="Helical" evidence="7">
    <location>
        <begin position="30"/>
        <end position="52"/>
    </location>
</feature>
<dbReference type="SUPFAM" id="SSF103481">
    <property type="entry name" value="Multidrug resistance efflux transporter EmrE"/>
    <property type="match status" value="1"/>
</dbReference>
<evidence type="ECO:0000256" key="3">
    <source>
        <dbReference type="ARBA" id="ARBA00022448"/>
    </source>
</evidence>
<evidence type="ECO:0000256" key="7">
    <source>
        <dbReference type="SAM" id="Phobius"/>
    </source>
</evidence>
<name>A0AAN9ELF8_CROPI</name>
<organism evidence="8 9">
    <name type="scientific">Crotalaria pallida</name>
    <name type="common">Smooth rattlebox</name>
    <name type="synonym">Crotalaria striata</name>
    <dbReference type="NCBI Taxonomy" id="3830"/>
    <lineage>
        <taxon>Eukaryota</taxon>
        <taxon>Viridiplantae</taxon>
        <taxon>Streptophyta</taxon>
        <taxon>Embryophyta</taxon>
        <taxon>Tracheophyta</taxon>
        <taxon>Spermatophyta</taxon>
        <taxon>Magnoliopsida</taxon>
        <taxon>eudicotyledons</taxon>
        <taxon>Gunneridae</taxon>
        <taxon>Pentapetalae</taxon>
        <taxon>rosids</taxon>
        <taxon>fabids</taxon>
        <taxon>Fabales</taxon>
        <taxon>Fabaceae</taxon>
        <taxon>Papilionoideae</taxon>
        <taxon>50 kb inversion clade</taxon>
        <taxon>genistoids sensu lato</taxon>
        <taxon>core genistoids</taxon>
        <taxon>Crotalarieae</taxon>
        <taxon>Crotalaria</taxon>
    </lineage>
</organism>
<keyword evidence="3" id="KW-0813">Transport</keyword>
<dbReference type="GO" id="GO:0005345">
    <property type="term" value="F:purine nucleobase transmembrane transporter activity"/>
    <property type="evidence" value="ECO:0007669"/>
    <property type="project" value="UniProtKB-ARBA"/>
</dbReference>
<keyword evidence="4 7" id="KW-0812">Transmembrane</keyword>
<dbReference type="InterPro" id="IPR030182">
    <property type="entry name" value="PUP_plant"/>
</dbReference>
<dbReference type="GO" id="GO:0015211">
    <property type="term" value="F:purine nucleoside transmembrane transporter activity"/>
    <property type="evidence" value="ECO:0007669"/>
    <property type="project" value="InterPro"/>
</dbReference>
<feature type="transmembrane region" description="Helical" evidence="7">
    <location>
        <begin position="64"/>
        <end position="81"/>
    </location>
</feature>
<keyword evidence="9" id="KW-1185">Reference proteome</keyword>
<keyword evidence="5 7" id="KW-1133">Transmembrane helix</keyword>
<dbReference type="InterPro" id="IPR037185">
    <property type="entry name" value="EmrE-like"/>
</dbReference>
<comment type="subcellular location">
    <subcellularLocation>
        <location evidence="1">Membrane</location>
        <topology evidence="1">Multi-pass membrane protein</topology>
    </subcellularLocation>
</comment>
<dbReference type="Proteomes" id="UP001372338">
    <property type="component" value="Unassembled WGS sequence"/>
</dbReference>
<dbReference type="AlphaFoldDB" id="A0AAN9ELF8"/>
<comment type="similarity">
    <text evidence="2">Belongs to the purine permeases (TC 2.A.7.14) family.</text>
</comment>
<evidence type="ECO:0000256" key="4">
    <source>
        <dbReference type="ARBA" id="ARBA00022692"/>
    </source>
</evidence>
<dbReference type="EMBL" id="JAYWIO010000005">
    <property type="protein sequence ID" value="KAK7259452.1"/>
    <property type="molecule type" value="Genomic_DNA"/>
</dbReference>